<protein>
    <submittedName>
        <fullName evidence="1">Uncharacterized protein</fullName>
    </submittedName>
</protein>
<reference evidence="2" key="1">
    <citation type="submission" date="2016-10" db="EMBL/GenBank/DDBJ databases">
        <authorList>
            <person name="Varghese N."/>
            <person name="Submissions S."/>
        </authorList>
    </citation>
    <scope>NUCLEOTIDE SEQUENCE [LARGE SCALE GENOMIC DNA]</scope>
    <source>
        <strain evidence="2">DSM 22620</strain>
    </source>
</reference>
<gene>
    <name evidence="1" type="ORF">SAMN04489857_0662</name>
</gene>
<dbReference type="EMBL" id="LT629759">
    <property type="protein sequence ID" value="SDR68999.1"/>
    <property type="molecule type" value="Genomic_DNA"/>
</dbReference>
<dbReference type="AlphaFoldDB" id="A0A1H1L509"/>
<evidence type="ECO:0000313" key="2">
    <source>
        <dbReference type="Proteomes" id="UP000199480"/>
    </source>
</evidence>
<proteinExistence type="predicted"/>
<evidence type="ECO:0000313" key="1">
    <source>
        <dbReference type="EMBL" id="SDR68999.1"/>
    </source>
</evidence>
<organism evidence="1 2">
    <name type="scientific">Parafannyhessea umbonata</name>
    <dbReference type="NCBI Taxonomy" id="604330"/>
    <lineage>
        <taxon>Bacteria</taxon>
        <taxon>Bacillati</taxon>
        <taxon>Actinomycetota</taxon>
        <taxon>Coriobacteriia</taxon>
        <taxon>Coriobacteriales</taxon>
        <taxon>Atopobiaceae</taxon>
        <taxon>Parafannyhessea</taxon>
    </lineage>
</organism>
<sequence>MASMSSDESIWRMRVLSTTMPEYVGELVRCKDCAYHDERGYMPGRVTCRMHSGIWGKDDFCSKAKKREDVYE</sequence>
<accession>A0A1H1L509</accession>
<name>A0A1H1L509_9ACTN</name>
<dbReference type="Proteomes" id="UP000199480">
    <property type="component" value="Chromosome I"/>
</dbReference>